<dbReference type="Pfam" id="PF01835">
    <property type="entry name" value="MG2"/>
    <property type="match status" value="1"/>
</dbReference>
<evidence type="ECO:0008006" key="8">
    <source>
        <dbReference type="Google" id="ProtNLM"/>
    </source>
</evidence>
<dbReference type="InterPro" id="IPR036055">
    <property type="entry name" value="LDL_receptor-like_sf"/>
</dbReference>
<dbReference type="CDD" id="cd00112">
    <property type="entry name" value="LDLa"/>
    <property type="match status" value="1"/>
</dbReference>
<dbReference type="Proteomes" id="UP001487740">
    <property type="component" value="Unassembled WGS sequence"/>
</dbReference>
<protein>
    <recommendedName>
        <fullName evidence="8">CD109 antigen</fullName>
    </recommendedName>
</protein>
<dbReference type="InterPro" id="IPR009048">
    <property type="entry name" value="A-macroglobulin_rcpt-bd"/>
</dbReference>
<keyword evidence="1 2" id="KW-1015">Disulfide bond</keyword>
<dbReference type="SUPFAM" id="SSF57424">
    <property type="entry name" value="LDL receptor-like module"/>
    <property type="match status" value="1"/>
</dbReference>
<dbReference type="Gene3D" id="1.50.10.20">
    <property type="match status" value="1"/>
</dbReference>
<dbReference type="InterPro" id="IPR001599">
    <property type="entry name" value="Macroglobln_a2"/>
</dbReference>
<dbReference type="InterPro" id="IPR008930">
    <property type="entry name" value="Terpenoid_cyclase/PrenylTrfase"/>
</dbReference>
<dbReference type="Pfam" id="PF07678">
    <property type="entry name" value="TED_complement"/>
    <property type="match status" value="1"/>
</dbReference>
<evidence type="ECO:0000313" key="6">
    <source>
        <dbReference type="EMBL" id="KAK8398531.1"/>
    </source>
</evidence>
<dbReference type="PANTHER" id="PTHR11412">
    <property type="entry name" value="MACROGLOBULIN / COMPLEMENT"/>
    <property type="match status" value="1"/>
</dbReference>
<dbReference type="SUPFAM" id="SSF49410">
    <property type="entry name" value="Alpha-macroglobulin receptor domain"/>
    <property type="match status" value="1"/>
</dbReference>
<reference evidence="6 7" key="1">
    <citation type="submission" date="2023-03" db="EMBL/GenBank/DDBJ databases">
        <title>High-quality genome of Scylla paramamosain provides insights in environmental adaptation.</title>
        <authorList>
            <person name="Zhang L."/>
        </authorList>
    </citation>
    <scope>NUCLEOTIDE SEQUENCE [LARGE SCALE GENOMIC DNA]</scope>
    <source>
        <strain evidence="6">LZ_2023a</strain>
        <tissue evidence="6">Muscle</tissue>
    </source>
</reference>
<dbReference type="SMART" id="SM01361">
    <property type="entry name" value="A2M_recep"/>
    <property type="match status" value="1"/>
</dbReference>
<dbReference type="Gene3D" id="2.60.40.2950">
    <property type="match status" value="1"/>
</dbReference>
<dbReference type="InterPro" id="IPR036595">
    <property type="entry name" value="A-macroglobulin_rcpt-bd_sf"/>
</dbReference>
<dbReference type="Gene3D" id="4.10.400.10">
    <property type="entry name" value="Low-density Lipoprotein Receptor"/>
    <property type="match status" value="1"/>
</dbReference>
<dbReference type="InterPro" id="IPR013783">
    <property type="entry name" value="Ig-like_fold"/>
</dbReference>
<accession>A0AAW0UGD3</accession>
<evidence type="ECO:0000313" key="7">
    <source>
        <dbReference type="Proteomes" id="UP001487740"/>
    </source>
</evidence>
<proteinExistence type="predicted"/>
<dbReference type="InterPro" id="IPR050473">
    <property type="entry name" value="A2M/Complement_sys"/>
</dbReference>
<feature type="domain" description="Alpha-macroglobulin receptor-binding" evidence="5">
    <location>
        <begin position="1487"/>
        <end position="1578"/>
    </location>
</feature>
<dbReference type="Gene3D" id="2.60.40.1930">
    <property type="match status" value="2"/>
</dbReference>
<dbReference type="InterPro" id="IPR002172">
    <property type="entry name" value="LDrepeatLR_classA_rpt"/>
</dbReference>
<evidence type="ECO:0000259" key="3">
    <source>
        <dbReference type="SMART" id="SM01359"/>
    </source>
</evidence>
<dbReference type="GO" id="GO:0005615">
    <property type="term" value="C:extracellular space"/>
    <property type="evidence" value="ECO:0007669"/>
    <property type="project" value="InterPro"/>
</dbReference>
<dbReference type="PROSITE" id="PS50068">
    <property type="entry name" value="LDLRA_2"/>
    <property type="match status" value="1"/>
</dbReference>
<dbReference type="Pfam" id="PF00207">
    <property type="entry name" value="A2M"/>
    <property type="match status" value="1"/>
</dbReference>
<gene>
    <name evidence="6" type="ORF">O3P69_004001</name>
</gene>
<dbReference type="PANTHER" id="PTHR11412:SF146">
    <property type="entry name" value="CD109 ANTIGEN"/>
    <property type="match status" value="1"/>
</dbReference>
<dbReference type="Gene3D" id="2.60.40.10">
    <property type="entry name" value="Immunoglobulins"/>
    <property type="match status" value="1"/>
</dbReference>
<feature type="disulfide bond" evidence="2">
    <location>
        <begin position="771"/>
        <end position="786"/>
    </location>
</feature>
<evidence type="ECO:0000256" key="1">
    <source>
        <dbReference type="ARBA" id="ARBA00023157"/>
    </source>
</evidence>
<dbReference type="Gene3D" id="2.60.40.690">
    <property type="entry name" value="Alpha-macroglobulin, receptor-binding domain"/>
    <property type="match status" value="1"/>
</dbReference>
<comment type="caution">
    <text evidence="6">The sequence shown here is derived from an EMBL/GenBank/DDBJ whole genome shotgun (WGS) entry which is preliminary data.</text>
</comment>
<evidence type="ECO:0000259" key="4">
    <source>
        <dbReference type="SMART" id="SM01360"/>
    </source>
</evidence>
<name>A0AAW0UGD3_SCYPA</name>
<dbReference type="SMART" id="SM01360">
    <property type="entry name" value="A2M"/>
    <property type="match status" value="1"/>
</dbReference>
<dbReference type="Pfam" id="PF07703">
    <property type="entry name" value="A2M_BRD"/>
    <property type="match status" value="1"/>
</dbReference>
<sequence length="1634" mass="183869">MLRRLGHTPAMSVLGSRHGRGAVLLTAALTVAVLWGSVEAQKPKDNFYNRLPPGRLYPAGWLEKQQEFRVSAPGDKKTHAKWVLVAGRRVVPGSVYRVVVEALSVSEPLTVTAALIRSSEQVTANKVTLKKGEISEILLKAPDGSVPGNWQLRVEGREGINAIFKRITTLEFQANFLTILMQPSRPVYTAGQTVYFRAILLTRDLKPYDDPVDVYVLDPRGRSMRRWPSMQTSHGVINLNFELPEYPMVGPWTLRVQARTQRQDKVIQVEHYFRPRFEVFVRLPQTIKTSSEMVEGVVVANMTNWRDVFGNLTIKLQFAPPGRYKPHSPHLDVPDNFTDVFEEFVEPFRGYHPFALPLDKVRERLGSSKGLRGSTVRVWAAAGDSFGWQVQKGWALARLVEDEAKVVFLGDQPVIFHPGMPVTVQVFATYQDDHPLEEEELLGSRITVTISIAGGKTQVEEMVVWGAELAETKGIGEVTFDIPDNALNFKVDASLVTGSGLTSSATMVGQKQHSPRNRHLQIETSTPDATPGQFITLHVRNNFYMEYFNYVVISEGVMVYSGREPVGDLTPPTITTFALPASAEMAPAARIVVWTVTQDGQMVSHALAVPVNPLGRHEVGIRWNEHKDHSGGSVEMKMLGEGGAFFGVSSMWEETHLMDAGHELDPPRILTEMMRLDQVQDVLAMRQTNTSVPHLRRASTRSRDGAGAWVSFFPTSLAGPDAPTTFNFSHLIVLTDADLFYHPHHASVSPGCDPDQFKCLTGGCYSVKERCNGKFFCADHSDETGCPVEVDPMREFRLYRLSRLNRFYDPIHGDWAWLDVRGLGTEIQVFPIPKRPQTWVVSMFAVGKELGLGVMQEKIQFDSAGPFMITLEGPSVARQWEQVGLRACVFNFHHSKVGVLVTLPESPDYRSVLVEENGVVTSYKPRTATGERQHIVWLDAGESRDVHIPIVFTRKGTVEVEVIGSTMMQKDSDSVVIEVNAEGVSIGKHTSILLDLKNRALVYEFLDIQLDEVPEIPYSLDRRYIYDTPAGHISITGDVVGPAFPEVPVNSASLLGLEMMGAETAAYNFAANLWTLHYLRLTNQLQPSLTYQVLTAVNVEYAAIARYQDETGAFKMWPDSEPSVWLTAYILRTLWLASFQDWENLIYIDPAVVNQAISWMLEYQTHDGAFIETPNYTHPLDSKTNPPPYSRKDYKKGSVPLTAQVVLTLVAVLPSVKGNTRARLNIAKANAIRYLEQELGGLSDPYEVALVAWALTKADSPKKESGFSLLHNMKREHGNKVYWSREPIAFNNLVYEDNQRPFMLPKDDQKWDAHAVETTSYALLVFVARDGIGILQENIVRFLAVMRELDGGLISTLDSVVAMEALVEYSYRARLRDVTDMRVTIEHSSDPNFTVDVQIDNTQRLAELRSFDLNNIYGHISVVGHGSGQALVQLDYSYGVDLAHQLDFPPVNSFEFNVYSQFYGRNNSHLRFTACQRWTYTEESETSGVAVVEMHLPSGYYVMQDDLIRLVQSRKVRNLRWAYRTTTQVKFFFNHLDTERTCVSYEVERWHPVANHSRYNMARVYDLYQPERFNMTLMEVYPLYDLDLCEVCGSYQCPYCPFYSSAPPQPPPTLLVLLLLVLVLLLRSAADGDL</sequence>
<evidence type="ECO:0000259" key="5">
    <source>
        <dbReference type="SMART" id="SM01361"/>
    </source>
</evidence>
<feature type="domain" description="Alpha-2-macroglobulin" evidence="4">
    <location>
        <begin position="816"/>
        <end position="903"/>
    </location>
</feature>
<dbReference type="Pfam" id="PF00057">
    <property type="entry name" value="Ldl_recept_a"/>
    <property type="match status" value="1"/>
</dbReference>
<dbReference type="InterPro" id="IPR002890">
    <property type="entry name" value="MG2"/>
</dbReference>
<dbReference type="SMART" id="SM01359">
    <property type="entry name" value="A2M_N_2"/>
    <property type="match status" value="1"/>
</dbReference>
<feature type="domain" description="Alpha-2-macroglobulin bait region" evidence="3">
    <location>
        <begin position="520"/>
        <end position="658"/>
    </location>
</feature>
<organism evidence="6 7">
    <name type="scientific">Scylla paramamosain</name>
    <name type="common">Mud crab</name>
    <dbReference type="NCBI Taxonomy" id="85552"/>
    <lineage>
        <taxon>Eukaryota</taxon>
        <taxon>Metazoa</taxon>
        <taxon>Ecdysozoa</taxon>
        <taxon>Arthropoda</taxon>
        <taxon>Crustacea</taxon>
        <taxon>Multicrustacea</taxon>
        <taxon>Malacostraca</taxon>
        <taxon>Eumalacostraca</taxon>
        <taxon>Eucarida</taxon>
        <taxon>Decapoda</taxon>
        <taxon>Pleocyemata</taxon>
        <taxon>Brachyura</taxon>
        <taxon>Eubrachyura</taxon>
        <taxon>Portunoidea</taxon>
        <taxon>Portunidae</taxon>
        <taxon>Portuninae</taxon>
        <taxon>Scylla</taxon>
    </lineage>
</organism>
<dbReference type="Pfam" id="PF07677">
    <property type="entry name" value="A2M_recep"/>
    <property type="match status" value="1"/>
</dbReference>
<feature type="disulfide bond" evidence="2">
    <location>
        <begin position="752"/>
        <end position="764"/>
    </location>
</feature>
<feature type="disulfide bond" evidence="2">
    <location>
        <begin position="759"/>
        <end position="777"/>
    </location>
</feature>
<dbReference type="InterPro" id="IPR011625">
    <property type="entry name" value="A2M_N_BRD"/>
</dbReference>
<keyword evidence="7" id="KW-1185">Reference proteome</keyword>
<evidence type="ECO:0000256" key="2">
    <source>
        <dbReference type="PROSITE-ProRule" id="PRU00124"/>
    </source>
</evidence>
<dbReference type="SMART" id="SM00192">
    <property type="entry name" value="LDLa"/>
    <property type="match status" value="1"/>
</dbReference>
<dbReference type="SUPFAM" id="SSF48239">
    <property type="entry name" value="Terpenoid cyclases/Protein prenyltransferases"/>
    <property type="match status" value="1"/>
</dbReference>
<dbReference type="InterPro" id="IPR011626">
    <property type="entry name" value="Alpha-macroglobulin_TED"/>
</dbReference>
<dbReference type="GO" id="GO:0004866">
    <property type="term" value="F:endopeptidase inhibitor activity"/>
    <property type="evidence" value="ECO:0007669"/>
    <property type="project" value="InterPro"/>
</dbReference>
<dbReference type="EMBL" id="JARAKH010000012">
    <property type="protein sequence ID" value="KAK8398531.1"/>
    <property type="molecule type" value="Genomic_DNA"/>
</dbReference>